<proteinExistence type="predicted"/>
<gene>
    <name evidence="1" type="ORF">SPHA_76658</name>
</gene>
<protein>
    <submittedName>
        <fullName evidence="1">Uncharacterized protein</fullName>
    </submittedName>
</protein>
<comment type="caution">
    <text evidence="1">The sequence shown here is derived from an EMBL/GenBank/DDBJ whole genome shotgun (WGS) entry which is preliminary data.</text>
</comment>
<dbReference type="AlphaFoldDB" id="A0A812EMD3"/>
<name>A0A812EMD3_ACAPH</name>
<evidence type="ECO:0000313" key="1">
    <source>
        <dbReference type="EMBL" id="CAE1327146.1"/>
    </source>
</evidence>
<dbReference type="Proteomes" id="UP000597762">
    <property type="component" value="Unassembled WGS sequence"/>
</dbReference>
<accession>A0A812EMD3</accession>
<keyword evidence="2" id="KW-1185">Reference proteome</keyword>
<organism evidence="1 2">
    <name type="scientific">Acanthosepion pharaonis</name>
    <name type="common">Pharaoh cuttlefish</name>
    <name type="synonym">Sepia pharaonis</name>
    <dbReference type="NCBI Taxonomy" id="158019"/>
    <lineage>
        <taxon>Eukaryota</taxon>
        <taxon>Metazoa</taxon>
        <taxon>Spiralia</taxon>
        <taxon>Lophotrochozoa</taxon>
        <taxon>Mollusca</taxon>
        <taxon>Cephalopoda</taxon>
        <taxon>Coleoidea</taxon>
        <taxon>Decapodiformes</taxon>
        <taxon>Sepiida</taxon>
        <taxon>Sepiina</taxon>
        <taxon>Sepiidae</taxon>
        <taxon>Acanthosepion</taxon>
    </lineage>
</organism>
<dbReference type="EMBL" id="CAHIKZ030005495">
    <property type="protein sequence ID" value="CAE1327146.1"/>
    <property type="molecule type" value="Genomic_DNA"/>
</dbReference>
<sequence>MKQPKASPSNLPSPDIKIFKKFLISWDLSPTGLHLLTQASTFSLPYCHFCSTVTTISIIITIITTTTAKGGVMSITPPPSTTSRLPPPPTLLLLLTLTHTACFCLVQQTEYCRLACRCGCHSCCRSRQSSCHYSPTPHRNPTLHPSHPCPRPPTADPDVTDIAYVTNTCLYPCPQVQVPSHH</sequence>
<reference evidence="1" key="1">
    <citation type="submission" date="2021-01" db="EMBL/GenBank/DDBJ databases">
        <authorList>
            <person name="Li R."/>
            <person name="Bekaert M."/>
        </authorList>
    </citation>
    <scope>NUCLEOTIDE SEQUENCE</scope>
    <source>
        <strain evidence="1">Farmed</strain>
    </source>
</reference>
<evidence type="ECO:0000313" key="2">
    <source>
        <dbReference type="Proteomes" id="UP000597762"/>
    </source>
</evidence>